<accession>A0A0F8YVI7</accession>
<feature type="region of interest" description="Disordered" evidence="1">
    <location>
        <begin position="1"/>
        <end position="20"/>
    </location>
</feature>
<gene>
    <name evidence="2" type="ORF">LCGC14_2773480</name>
</gene>
<name>A0A0F8YVI7_9ZZZZ</name>
<sequence>MIKGKKGFQKGHQHSEETKQRIGNALRRVVTYNCDYCSKVCFTKPSVFSTKKRHFCSIQCYADYRRELLSKEEHNSYGSGLPIEERKLRAWCRSTANHALQQGLVKKEQCRICGQEAEMHHPDYRLPLGIIWYCFDHHRELHRTLS</sequence>
<organism evidence="2">
    <name type="scientific">marine sediment metagenome</name>
    <dbReference type="NCBI Taxonomy" id="412755"/>
    <lineage>
        <taxon>unclassified sequences</taxon>
        <taxon>metagenomes</taxon>
        <taxon>ecological metagenomes</taxon>
    </lineage>
</organism>
<feature type="compositionally biased region" description="Basic residues" evidence="1">
    <location>
        <begin position="1"/>
        <end position="12"/>
    </location>
</feature>
<dbReference type="EMBL" id="LAZR01051318">
    <property type="protein sequence ID" value="KKK85418.1"/>
    <property type="molecule type" value="Genomic_DNA"/>
</dbReference>
<evidence type="ECO:0000256" key="1">
    <source>
        <dbReference type="SAM" id="MobiDB-lite"/>
    </source>
</evidence>
<dbReference type="AlphaFoldDB" id="A0A0F8YVI7"/>
<evidence type="ECO:0000313" key="2">
    <source>
        <dbReference type="EMBL" id="KKK85418.1"/>
    </source>
</evidence>
<comment type="caution">
    <text evidence="2">The sequence shown here is derived from an EMBL/GenBank/DDBJ whole genome shotgun (WGS) entry which is preliminary data.</text>
</comment>
<protein>
    <submittedName>
        <fullName evidence="2">Uncharacterized protein</fullName>
    </submittedName>
</protein>
<reference evidence="2" key="1">
    <citation type="journal article" date="2015" name="Nature">
        <title>Complex archaea that bridge the gap between prokaryotes and eukaryotes.</title>
        <authorList>
            <person name="Spang A."/>
            <person name="Saw J.H."/>
            <person name="Jorgensen S.L."/>
            <person name="Zaremba-Niedzwiedzka K."/>
            <person name="Martijn J."/>
            <person name="Lind A.E."/>
            <person name="van Eijk R."/>
            <person name="Schleper C."/>
            <person name="Guy L."/>
            <person name="Ettema T.J."/>
        </authorList>
    </citation>
    <scope>NUCLEOTIDE SEQUENCE</scope>
</reference>
<proteinExistence type="predicted"/>